<sequence length="301" mass="34017">MTEPSQLALEHSKPKLLPLSIAGNRSLGIFVEGQSDIAVLLVSGGAQVRAGSHRMQQQLASYLQQQQISSLRFDFPGYGDAEGQPADFIQHAQWLPEILTAAQQAQPQIRRWLLFGLCDGASAILLNQQLLPQTAGLILLNPWCRAEQNHAKTMVRFYYWQRLWSAEFWQKLLSGRSQPLQSLQQFLQYWWQARANLNPKNANGSPDLQPTQGSNQQFLPAMLHNWQQYAKPVLLALSENDLTAQECASLLAELPATQRQQIARHTTTKTVAKANHTCSDATHFLQLQRVIKDWLLQNFSQ</sequence>
<dbReference type="OrthoDB" id="249225at2"/>
<dbReference type="InterPro" id="IPR017531">
    <property type="entry name" value="Hydrolase-1_PEP"/>
</dbReference>
<dbReference type="GO" id="GO:0016787">
    <property type="term" value="F:hydrolase activity"/>
    <property type="evidence" value="ECO:0007669"/>
    <property type="project" value="UniProtKB-KW"/>
</dbReference>
<gene>
    <name evidence="2" type="ORF">EOE67_08895</name>
</gene>
<reference evidence="2 3" key="1">
    <citation type="submission" date="2019-01" db="EMBL/GenBank/DDBJ databases">
        <authorList>
            <person name="Chen W.-M."/>
        </authorList>
    </citation>
    <scope>NUCLEOTIDE SEQUENCE [LARGE SCALE GENOMIC DNA]</scope>
    <source>
        <strain evidence="2 3">KYPC3</strain>
    </source>
</reference>
<keyword evidence="3" id="KW-1185">Reference proteome</keyword>
<evidence type="ECO:0000259" key="1">
    <source>
        <dbReference type="Pfam" id="PF12697"/>
    </source>
</evidence>
<evidence type="ECO:0000313" key="2">
    <source>
        <dbReference type="EMBL" id="RVU37597.1"/>
    </source>
</evidence>
<evidence type="ECO:0000313" key="3">
    <source>
        <dbReference type="Proteomes" id="UP000283077"/>
    </source>
</evidence>
<organism evidence="2 3">
    <name type="scientific">Rheinheimera riviphila</name>
    <dbReference type="NCBI Taxonomy" id="1834037"/>
    <lineage>
        <taxon>Bacteria</taxon>
        <taxon>Pseudomonadati</taxon>
        <taxon>Pseudomonadota</taxon>
        <taxon>Gammaproteobacteria</taxon>
        <taxon>Chromatiales</taxon>
        <taxon>Chromatiaceae</taxon>
        <taxon>Rheinheimera</taxon>
    </lineage>
</organism>
<dbReference type="SUPFAM" id="SSF53474">
    <property type="entry name" value="alpha/beta-Hydrolases"/>
    <property type="match status" value="1"/>
</dbReference>
<dbReference type="AlphaFoldDB" id="A0A437QSW2"/>
<dbReference type="InterPro" id="IPR000073">
    <property type="entry name" value="AB_hydrolase_1"/>
</dbReference>
<comment type="caution">
    <text evidence="2">The sequence shown here is derived from an EMBL/GenBank/DDBJ whole genome shotgun (WGS) entry which is preliminary data.</text>
</comment>
<dbReference type="Gene3D" id="3.40.50.1820">
    <property type="entry name" value="alpha/beta hydrolase"/>
    <property type="match status" value="1"/>
</dbReference>
<dbReference type="EMBL" id="SACS01000008">
    <property type="protein sequence ID" value="RVU37597.1"/>
    <property type="molecule type" value="Genomic_DNA"/>
</dbReference>
<feature type="domain" description="AB hydrolase-1" evidence="1">
    <location>
        <begin position="39"/>
        <end position="278"/>
    </location>
</feature>
<accession>A0A437QSW2</accession>
<proteinExistence type="predicted"/>
<keyword evidence="2" id="KW-0378">Hydrolase</keyword>
<dbReference type="RefSeq" id="WP_127698752.1">
    <property type="nucleotide sequence ID" value="NZ_SACS01000008.1"/>
</dbReference>
<name>A0A437QSW2_9GAMM</name>
<dbReference type="Proteomes" id="UP000283077">
    <property type="component" value="Unassembled WGS sequence"/>
</dbReference>
<dbReference type="InterPro" id="IPR029058">
    <property type="entry name" value="AB_hydrolase_fold"/>
</dbReference>
<protein>
    <submittedName>
        <fullName evidence="2">Hydrolase 1, exosortase A system-associated</fullName>
    </submittedName>
</protein>
<dbReference type="Pfam" id="PF12697">
    <property type="entry name" value="Abhydrolase_6"/>
    <property type="match status" value="1"/>
</dbReference>
<dbReference type="NCBIfam" id="TIGR03100">
    <property type="entry name" value="hydr1_PEP"/>
    <property type="match status" value="1"/>
</dbReference>